<evidence type="ECO:0000256" key="1">
    <source>
        <dbReference type="SAM" id="MobiDB-lite"/>
    </source>
</evidence>
<name>A0A7D6C3V3_9ACTN</name>
<feature type="compositionally biased region" description="Low complexity" evidence="1">
    <location>
        <begin position="49"/>
        <end position="80"/>
    </location>
</feature>
<organism evidence="2">
    <name type="scientific">Micromonospora carbonacea</name>
    <dbReference type="NCBI Taxonomy" id="47853"/>
    <lineage>
        <taxon>Bacteria</taxon>
        <taxon>Bacillati</taxon>
        <taxon>Actinomycetota</taxon>
        <taxon>Actinomycetes</taxon>
        <taxon>Micromonosporales</taxon>
        <taxon>Micromonosporaceae</taxon>
        <taxon>Micromonospora</taxon>
    </lineage>
</organism>
<feature type="compositionally biased region" description="Basic and acidic residues" evidence="1">
    <location>
        <begin position="1"/>
        <end position="20"/>
    </location>
</feature>
<proteinExistence type="predicted"/>
<reference evidence="2" key="1">
    <citation type="submission" date="2020-08" db="EMBL/GenBank/DDBJ databases">
        <title>A bifunctional nitrone conjugated secondary metabolite targeting the ribosome.</title>
        <authorList>
            <person name="Limbrick E.M."/>
            <person name="Graf M."/>
            <person name="Derewacz D.K."/>
            <person name="Nguyen F."/>
            <person name="Spraggins J.M."/>
            <person name="Wieland M."/>
            <person name="Ynigez-Gutierrez A.E."/>
            <person name="Reisman B.J."/>
            <person name="Zinshteyn B."/>
            <person name="McCulloch K."/>
            <person name="Iverson T.M."/>
            <person name="Green R."/>
            <person name="Wilson D.N."/>
            <person name="Bachmann B.O."/>
        </authorList>
    </citation>
    <scope>NUCLEOTIDE SEQUENCE</scope>
    <source>
        <strain evidence="2">Africana</strain>
    </source>
</reference>
<dbReference type="EMBL" id="CP058905">
    <property type="protein sequence ID" value="QLJ96246.1"/>
    <property type="molecule type" value="Genomic_DNA"/>
</dbReference>
<accession>A0A7D6C3V3</accession>
<evidence type="ECO:0000313" key="2">
    <source>
        <dbReference type="EMBL" id="QLJ96246.1"/>
    </source>
</evidence>
<feature type="region of interest" description="Disordered" evidence="1">
    <location>
        <begin position="1"/>
        <end position="87"/>
    </location>
</feature>
<sequence length="87" mass="9511">MTTNQHRFEQQPEQDEHAGDDTDDPEYGPHVHLPLTGRSRWPGVRRVRGPGAFPGSADTMPVGRLPVRPGRTGGPTRLGPAGHRRAT</sequence>
<dbReference type="AlphaFoldDB" id="A0A7D6C3V3"/>
<gene>
    <name evidence="2" type="ORF">HZU44_12640</name>
</gene>
<protein>
    <submittedName>
        <fullName evidence="2">Uncharacterized protein</fullName>
    </submittedName>
</protein>